<evidence type="ECO:0000313" key="2">
    <source>
        <dbReference type="EMBL" id="GFO33943.1"/>
    </source>
</evidence>
<dbReference type="EMBL" id="BLXT01006839">
    <property type="protein sequence ID" value="GFO33943.1"/>
    <property type="molecule type" value="Genomic_DNA"/>
</dbReference>
<evidence type="ECO:0000256" key="1">
    <source>
        <dbReference type="SAM" id="MobiDB-lite"/>
    </source>
</evidence>
<name>A0AAV4CPX3_9GAST</name>
<feature type="compositionally biased region" description="Acidic residues" evidence="1">
    <location>
        <begin position="130"/>
        <end position="172"/>
    </location>
</feature>
<keyword evidence="3" id="KW-1185">Reference proteome</keyword>
<protein>
    <submittedName>
        <fullName evidence="2">Uncharacterized protein</fullName>
    </submittedName>
</protein>
<reference evidence="2 3" key="1">
    <citation type="journal article" date="2021" name="Elife">
        <title>Chloroplast acquisition without the gene transfer in kleptoplastic sea slugs, Plakobranchus ocellatus.</title>
        <authorList>
            <person name="Maeda T."/>
            <person name="Takahashi S."/>
            <person name="Yoshida T."/>
            <person name="Shimamura S."/>
            <person name="Takaki Y."/>
            <person name="Nagai Y."/>
            <person name="Toyoda A."/>
            <person name="Suzuki Y."/>
            <person name="Arimoto A."/>
            <person name="Ishii H."/>
            <person name="Satoh N."/>
            <person name="Nishiyama T."/>
            <person name="Hasebe M."/>
            <person name="Maruyama T."/>
            <person name="Minagawa J."/>
            <person name="Obokata J."/>
            <person name="Shigenobu S."/>
        </authorList>
    </citation>
    <scope>NUCLEOTIDE SEQUENCE [LARGE SCALE GENOMIC DNA]</scope>
</reference>
<evidence type="ECO:0000313" key="3">
    <source>
        <dbReference type="Proteomes" id="UP000735302"/>
    </source>
</evidence>
<sequence>MQIKVIPEKRMENFTCRASSSKQVTSAQGLERKLNFLVISFSQIVLPLYQYGYHADSDIVDIELSAAGRSEGHWRYAQFYFQPHICISSVLALVLVSSLYLPCSLTEPVYALRSFDPVRSRSAQRREPNQVDDDDDGDEDDDDDEDDEDDDEDEDDDDEDDDEDDDDEDDDYDKGVTR</sequence>
<comment type="caution">
    <text evidence="2">The sequence shown here is derived from an EMBL/GenBank/DDBJ whole genome shotgun (WGS) entry which is preliminary data.</text>
</comment>
<accession>A0AAV4CPX3</accession>
<dbReference type="AlphaFoldDB" id="A0AAV4CPX3"/>
<feature type="region of interest" description="Disordered" evidence="1">
    <location>
        <begin position="121"/>
        <end position="178"/>
    </location>
</feature>
<dbReference type="SUPFAM" id="SSF48371">
    <property type="entry name" value="ARM repeat"/>
    <property type="match status" value="1"/>
</dbReference>
<organism evidence="2 3">
    <name type="scientific">Plakobranchus ocellatus</name>
    <dbReference type="NCBI Taxonomy" id="259542"/>
    <lineage>
        <taxon>Eukaryota</taxon>
        <taxon>Metazoa</taxon>
        <taxon>Spiralia</taxon>
        <taxon>Lophotrochozoa</taxon>
        <taxon>Mollusca</taxon>
        <taxon>Gastropoda</taxon>
        <taxon>Heterobranchia</taxon>
        <taxon>Euthyneura</taxon>
        <taxon>Panpulmonata</taxon>
        <taxon>Sacoglossa</taxon>
        <taxon>Placobranchoidea</taxon>
        <taxon>Plakobranchidae</taxon>
        <taxon>Plakobranchus</taxon>
    </lineage>
</organism>
<proteinExistence type="predicted"/>
<gene>
    <name evidence="2" type="ORF">PoB_006044800</name>
</gene>
<dbReference type="Proteomes" id="UP000735302">
    <property type="component" value="Unassembled WGS sequence"/>
</dbReference>
<dbReference type="InterPro" id="IPR016024">
    <property type="entry name" value="ARM-type_fold"/>
</dbReference>